<evidence type="ECO:0000256" key="6">
    <source>
        <dbReference type="ARBA" id="ARBA00022490"/>
    </source>
</evidence>
<evidence type="ECO:0000313" key="15">
    <source>
        <dbReference type="EMBL" id="KAL0491888.1"/>
    </source>
</evidence>
<keyword evidence="9 13" id="KW-0408">Iron</keyword>
<dbReference type="GO" id="GO:0019310">
    <property type="term" value="P:inositol catabolic process"/>
    <property type="evidence" value="ECO:0007669"/>
    <property type="project" value="UniProtKB-UniRule"/>
</dbReference>
<feature type="binding site" evidence="12">
    <location>
        <position position="120"/>
    </location>
    <ligand>
        <name>substrate</name>
    </ligand>
</feature>
<comment type="subcellular location">
    <subcellularLocation>
        <location evidence="1 14">Cytoplasm</location>
    </subcellularLocation>
</comment>
<feature type="binding site" evidence="12">
    <location>
        <begin position="213"/>
        <end position="214"/>
    </location>
    <ligand>
        <name>substrate</name>
    </ligand>
</feature>
<organism evidence="15 16">
    <name type="scientific">Acrasis kona</name>
    <dbReference type="NCBI Taxonomy" id="1008807"/>
    <lineage>
        <taxon>Eukaryota</taxon>
        <taxon>Discoba</taxon>
        <taxon>Heterolobosea</taxon>
        <taxon>Tetramitia</taxon>
        <taxon>Eutetramitia</taxon>
        <taxon>Acrasidae</taxon>
        <taxon>Acrasis</taxon>
    </lineage>
</organism>
<feature type="binding site" evidence="12">
    <location>
        <begin position="135"/>
        <end position="136"/>
    </location>
    <ligand>
        <name>substrate</name>
    </ligand>
</feature>
<evidence type="ECO:0000256" key="7">
    <source>
        <dbReference type="ARBA" id="ARBA00022723"/>
    </source>
</evidence>
<evidence type="ECO:0000256" key="3">
    <source>
        <dbReference type="ARBA" id="ARBA00005286"/>
    </source>
</evidence>
<evidence type="ECO:0000256" key="11">
    <source>
        <dbReference type="ARBA" id="ARBA00048271"/>
    </source>
</evidence>
<keyword evidence="7 13" id="KW-0479">Metal-binding</keyword>
<dbReference type="Gene3D" id="1.10.3210.10">
    <property type="entry name" value="Hypothetical protein af1432"/>
    <property type="match status" value="1"/>
</dbReference>
<dbReference type="PANTHER" id="PTHR12588">
    <property type="entry name" value="MYOINOSITOL OXYGENASE"/>
    <property type="match status" value="1"/>
</dbReference>
<feature type="binding site" evidence="12">
    <location>
        <position position="19"/>
    </location>
    <ligand>
        <name>substrate</name>
    </ligand>
</feature>
<dbReference type="Proteomes" id="UP001431209">
    <property type="component" value="Unassembled WGS sequence"/>
</dbReference>
<evidence type="ECO:0000256" key="1">
    <source>
        <dbReference type="ARBA" id="ARBA00004496"/>
    </source>
</evidence>
<feature type="binding site" evidence="13">
    <location>
        <position position="187"/>
    </location>
    <ligand>
        <name>Fe cation</name>
        <dbReference type="ChEBI" id="CHEBI:24875"/>
        <label>1</label>
    </ligand>
</feature>
<keyword evidence="8 14" id="KW-0560">Oxidoreductase</keyword>
<evidence type="ECO:0000256" key="4">
    <source>
        <dbReference type="ARBA" id="ARBA00011919"/>
    </source>
</evidence>
<feature type="binding site" evidence="13">
    <location>
        <position position="116"/>
    </location>
    <ligand>
        <name>Fe cation</name>
        <dbReference type="ChEBI" id="CHEBI:24875"/>
        <label>1</label>
    </ligand>
</feature>
<dbReference type="Pfam" id="PF05153">
    <property type="entry name" value="MIOX"/>
    <property type="match status" value="1"/>
</dbReference>
<reference evidence="15 16" key="1">
    <citation type="submission" date="2024-03" db="EMBL/GenBank/DDBJ databases">
        <title>The Acrasis kona genome and developmental transcriptomes reveal deep origins of eukaryotic multicellular pathways.</title>
        <authorList>
            <person name="Sheikh S."/>
            <person name="Fu C.-J."/>
            <person name="Brown M.W."/>
            <person name="Baldauf S.L."/>
        </authorList>
    </citation>
    <scope>NUCLEOTIDE SEQUENCE [LARGE SCALE GENOMIC DNA]</scope>
    <source>
        <strain evidence="15 16">ATCC MYA-3509</strain>
    </source>
</reference>
<keyword evidence="6 14" id="KW-0963">Cytoplasm</keyword>
<keyword evidence="16" id="KW-1185">Reference proteome</keyword>
<evidence type="ECO:0000256" key="8">
    <source>
        <dbReference type="ARBA" id="ARBA00023002"/>
    </source>
</evidence>
<gene>
    <name evidence="15" type="ORF">AKO1_000470</name>
</gene>
<dbReference type="GO" id="GO:0005737">
    <property type="term" value="C:cytoplasm"/>
    <property type="evidence" value="ECO:0007669"/>
    <property type="project" value="UniProtKB-SubCell"/>
</dbReference>
<dbReference type="GO" id="GO:0005506">
    <property type="term" value="F:iron ion binding"/>
    <property type="evidence" value="ECO:0007669"/>
    <property type="project" value="InterPro"/>
</dbReference>
<proteinExistence type="inferred from homology"/>
<evidence type="ECO:0000256" key="2">
    <source>
        <dbReference type="ARBA" id="ARBA00005167"/>
    </source>
</evidence>
<feature type="binding site" evidence="13">
    <location>
        <position position="213"/>
    </location>
    <ligand>
        <name>Fe cation</name>
        <dbReference type="ChEBI" id="CHEBI:24875"/>
        <label>1</label>
    </ligand>
</feature>
<dbReference type="EC" id="1.13.99.1" evidence="4 14"/>
<comment type="cofactor">
    <cofactor evidence="13 14">
        <name>Fe cation</name>
        <dbReference type="ChEBI" id="CHEBI:24875"/>
    </cofactor>
    <text evidence="13 14">Binds 2 iron ions per subunit.</text>
</comment>
<dbReference type="GO" id="GO:0050113">
    <property type="term" value="F:inositol oxygenase activity"/>
    <property type="evidence" value="ECO:0007669"/>
    <property type="project" value="UniProtKB-UniRule"/>
</dbReference>
<comment type="pathway">
    <text evidence="2 14">Polyol metabolism; myo-inositol degradation into D-glucuronate; D-glucuronate from myo-inositol: step 1/1.</text>
</comment>
<accession>A0AAW2ZSH2</accession>
<comment type="catalytic activity">
    <reaction evidence="11 14">
        <text>myo-inositol + O2 = D-glucuronate + H2O + H(+)</text>
        <dbReference type="Rhea" id="RHEA:23696"/>
        <dbReference type="ChEBI" id="CHEBI:15377"/>
        <dbReference type="ChEBI" id="CHEBI:15378"/>
        <dbReference type="ChEBI" id="CHEBI:15379"/>
        <dbReference type="ChEBI" id="CHEBI:17268"/>
        <dbReference type="ChEBI" id="CHEBI:58720"/>
        <dbReference type="EC" id="1.13.99.1"/>
    </reaction>
</comment>
<evidence type="ECO:0000256" key="5">
    <source>
        <dbReference type="ARBA" id="ARBA00019269"/>
    </source>
</evidence>
<feature type="binding site" evidence="12">
    <location>
        <begin position="78"/>
        <end position="80"/>
    </location>
    <ligand>
        <name>substrate</name>
    </ligand>
</feature>
<evidence type="ECO:0000256" key="12">
    <source>
        <dbReference type="PIRSR" id="PIRSR607828-1"/>
    </source>
</evidence>
<feature type="binding site" evidence="13">
    <location>
        <position position="91"/>
    </location>
    <ligand>
        <name>Fe cation</name>
        <dbReference type="ChEBI" id="CHEBI:24875"/>
        <label>1</label>
    </ligand>
</feature>
<evidence type="ECO:0000256" key="9">
    <source>
        <dbReference type="ARBA" id="ARBA00023004"/>
    </source>
</evidence>
<dbReference type="InterPro" id="IPR007828">
    <property type="entry name" value="Inositol_oxygenase"/>
</dbReference>
<dbReference type="AlphaFoldDB" id="A0AAW2ZSH2"/>
<protein>
    <recommendedName>
        <fullName evidence="5 14">Inositol oxygenase</fullName>
        <ecNumber evidence="4 14">1.13.99.1</ecNumber>
    </recommendedName>
    <alternativeName>
        <fullName evidence="10 14">Myo-inositol oxygenase</fullName>
    </alternativeName>
</protein>
<feature type="binding site" evidence="13">
    <location>
        <position position="117"/>
    </location>
    <ligand>
        <name>Fe cation</name>
        <dbReference type="ChEBI" id="CHEBI:24875"/>
        <label>1</label>
    </ligand>
</feature>
<dbReference type="PANTHER" id="PTHR12588:SF0">
    <property type="entry name" value="INOSITOL OXYGENASE"/>
    <property type="match status" value="1"/>
</dbReference>
<evidence type="ECO:0000256" key="10">
    <source>
        <dbReference type="ARBA" id="ARBA00029668"/>
    </source>
</evidence>
<dbReference type="SUPFAM" id="SSF109604">
    <property type="entry name" value="HD-domain/PDEase-like"/>
    <property type="match status" value="1"/>
</dbReference>
<evidence type="ECO:0000313" key="16">
    <source>
        <dbReference type="Proteomes" id="UP001431209"/>
    </source>
</evidence>
<feature type="binding site" evidence="13">
    <location>
        <position position="246"/>
    </location>
    <ligand>
        <name>Fe cation</name>
        <dbReference type="ChEBI" id="CHEBI:24875"/>
        <label>1</label>
    </ligand>
</feature>
<comment type="similarity">
    <text evidence="3 14">Belongs to the myo-inositol oxygenase family.</text>
</comment>
<comment type="caution">
    <text evidence="15">The sequence shown here is derived from an EMBL/GenBank/DDBJ whole genome shotgun (WGS) entry which is preliminary data.</text>
</comment>
<name>A0AAW2ZSH2_9EUKA</name>
<dbReference type="EMBL" id="JAOPGA020001882">
    <property type="protein sequence ID" value="KAL0491888.1"/>
    <property type="molecule type" value="Genomic_DNA"/>
</dbReference>
<evidence type="ECO:0000256" key="13">
    <source>
        <dbReference type="PIRSR" id="PIRSR607828-2"/>
    </source>
</evidence>
<evidence type="ECO:0000256" key="14">
    <source>
        <dbReference type="RuleBase" id="RU367039"/>
    </source>
</evidence>
<sequence>MTTSEVTDVSQDTYEHEYRNYVDGERQKTVSALYKQNHEKQTLEFVLEQKKIVADRLASREYTMTMWDALKLLDTLVDESDPDTSSAQTVHAFQTAEAIRLVHPDNDWLQLIGLLHDMGKMLCFTLKLEQWAVVGDTFPVGCKHDPSIVFHEFFVNNPDTKNPKLSTEDGIYQKGCGFDNVHFSYGHDEYFYQVCVNNKCLLPEEALTIIRYHSFYPWHNKGAYKHLENEKDRRNMHWILEFNKFDLYSKRPELPAMSELMSYYGAILKKYFPVEELAW</sequence>